<proteinExistence type="predicted"/>
<keyword evidence="3" id="KW-1185">Reference proteome</keyword>
<gene>
    <name evidence="2" type="ORF">OESDEN_22232</name>
</gene>
<evidence type="ECO:0000313" key="3">
    <source>
        <dbReference type="Proteomes" id="UP000053660"/>
    </source>
</evidence>
<evidence type="ECO:0000313" key="2">
    <source>
        <dbReference type="EMBL" id="KHJ78148.1"/>
    </source>
</evidence>
<accession>A0A0B1RYN3</accession>
<dbReference type="EMBL" id="KN610061">
    <property type="protein sequence ID" value="KHJ78148.1"/>
    <property type="molecule type" value="Genomic_DNA"/>
</dbReference>
<protein>
    <submittedName>
        <fullName evidence="2">Uncharacterized protein</fullName>
    </submittedName>
</protein>
<reference evidence="2 3" key="1">
    <citation type="submission" date="2014-03" db="EMBL/GenBank/DDBJ databases">
        <title>Draft genome of the hookworm Oesophagostomum dentatum.</title>
        <authorList>
            <person name="Mitreva M."/>
        </authorList>
    </citation>
    <scope>NUCLEOTIDE SEQUENCE [LARGE SCALE GENOMIC DNA]</scope>
    <source>
        <strain evidence="2 3">OD-Hann</strain>
    </source>
</reference>
<evidence type="ECO:0000256" key="1">
    <source>
        <dbReference type="SAM" id="MobiDB-lite"/>
    </source>
</evidence>
<dbReference type="AlphaFoldDB" id="A0A0B1RYN3"/>
<dbReference type="Proteomes" id="UP000053660">
    <property type="component" value="Unassembled WGS sequence"/>
</dbReference>
<name>A0A0B1RYN3_OESDE</name>
<organism evidence="2 3">
    <name type="scientific">Oesophagostomum dentatum</name>
    <name type="common">Nodular worm</name>
    <dbReference type="NCBI Taxonomy" id="61180"/>
    <lineage>
        <taxon>Eukaryota</taxon>
        <taxon>Metazoa</taxon>
        <taxon>Ecdysozoa</taxon>
        <taxon>Nematoda</taxon>
        <taxon>Chromadorea</taxon>
        <taxon>Rhabditida</taxon>
        <taxon>Rhabditina</taxon>
        <taxon>Rhabditomorpha</taxon>
        <taxon>Strongyloidea</taxon>
        <taxon>Strongylidae</taxon>
        <taxon>Oesophagostomum</taxon>
    </lineage>
</organism>
<sequence>MDGSSTGKASTDLSTKATQSSENAPKEERPHTLHYKNIQKLMLQKDEYIPVGTPVETVKL</sequence>
<feature type="region of interest" description="Disordered" evidence="1">
    <location>
        <begin position="1"/>
        <end position="34"/>
    </location>
</feature>
<feature type="compositionally biased region" description="Polar residues" evidence="1">
    <location>
        <begin position="1"/>
        <end position="23"/>
    </location>
</feature>